<evidence type="ECO:0000313" key="3">
    <source>
        <dbReference type="EMBL" id="KAF5956819.1"/>
    </source>
</evidence>
<dbReference type="SMART" id="SM00225">
    <property type="entry name" value="BTB"/>
    <property type="match status" value="1"/>
</dbReference>
<dbReference type="InterPro" id="IPR000210">
    <property type="entry name" value="BTB/POZ_dom"/>
</dbReference>
<dbReference type="PANTHER" id="PTHR14499">
    <property type="entry name" value="POTASSIUM CHANNEL TETRAMERIZATION DOMAIN-CONTAINING"/>
    <property type="match status" value="1"/>
</dbReference>
<reference evidence="4" key="1">
    <citation type="journal article" date="2020" name="Nat. Commun.">
        <title>Genome assembly of wild tea tree DASZ reveals pedigree and selection history of tea varieties.</title>
        <authorList>
            <person name="Zhang W."/>
            <person name="Zhang Y."/>
            <person name="Qiu H."/>
            <person name="Guo Y."/>
            <person name="Wan H."/>
            <person name="Zhang X."/>
            <person name="Scossa F."/>
            <person name="Alseekh S."/>
            <person name="Zhang Q."/>
            <person name="Wang P."/>
            <person name="Xu L."/>
            <person name="Schmidt M.H."/>
            <person name="Jia X."/>
            <person name="Li D."/>
            <person name="Zhu A."/>
            <person name="Guo F."/>
            <person name="Chen W."/>
            <person name="Ni D."/>
            <person name="Usadel B."/>
            <person name="Fernie A.R."/>
            <person name="Wen W."/>
        </authorList>
    </citation>
    <scope>NUCLEOTIDE SEQUENCE [LARGE SCALE GENOMIC DNA]</scope>
    <source>
        <strain evidence="4">cv. G240</strain>
    </source>
</reference>
<dbReference type="AlphaFoldDB" id="A0A7J7HVZ1"/>
<evidence type="ECO:0000256" key="1">
    <source>
        <dbReference type="ARBA" id="ARBA00004906"/>
    </source>
</evidence>
<dbReference type="Proteomes" id="UP000593564">
    <property type="component" value="Unassembled WGS sequence"/>
</dbReference>
<dbReference type="PANTHER" id="PTHR14499:SF116">
    <property type="entry name" value="OSJNBA0029H02.24 PROTEIN"/>
    <property type="match status" value="1"/>
</dbReference>
<accession>A0A7J7HVZ1</accession>
<evidence type="ECO:0000259" key="2">
    <source>
        <dbReference type="PROSITE" id="PS50097"/>
    </source>
</evidence>
<dbReference type="GO" id="GO:0051260">
    <property type="term" value="P:protein homooligomerization"/>
    <property type="evidence" value="ECO:0007669"/>
    <property type="project" value="InterPro"/>
</dbReference>
<comment type="pathway">
    <text evidence="1">Protein modification; protein ubiquitination.</text>
</comment>
<dbReference type="SUPFAM" id="SSF54695">
    <property type="entry name" value="POZ domain"/>
    <property type="match status" value="1"/>
</dbReference>
<feature type="domain" description="BTB" evidence="2">
    <location>
        <begin position="5"/>
        <end position="80"/>
    </location>
</feature>
<dbReference type="CDD" id="cd18316">
    <property type="entry name" value="BTB_POZ_KCTD-like"/>
    <property type="match status" value="1"/>
</dbReference>
<reference evidence="3 4" key="2">
    <citation type="submission" date="2020-07" db="EMBL/GenBank/DDBJ databases">
        <title>Genome assembly of wild tea tree DASZ reveals pedigree and selection history of tea varieties.</title>
        <authorList>
            <person name="Zhang W."/>
        </authorList>
    </citation>
    <scope>NUCLEOTIDE SEQUENCE [LARGE SCALE GENOMIC DNA]</scope>
    <source>
        <strain evidence="4">cv. G240</strain>
        <tissue evidence="3">Leaf</tissue>
    </source>
</reference>
<keyword evidence="4" id="KW-1185">Reference proteome</keyword>
<proteinExistence type="predicted"/>
<dbReference type="Pfam" id="PF02214">
    <property type="entry name" value="BTB_2"/>
    <property type="match status" value="1"/>
</dbReference>
<sequence>MAIHKKVKFNIGGKIFETTTTTLANGGCNSFFAAMFNNNWNLQTHNYVADDDGDYFIDRNPDCFVVLLDLLKTRELYISSNIPENLFHREALFYGLLDNVYVGDLGSHPSFRNHIKQKTTHTQKRHNI</sequence>
<dbReference type="EMBL" id="JACBKZ010000002">
    <property type="protein sequence ID" value="KAF5956819.1"/>
    <property type="molecule type" value="Genomic_DNA"/>
</dbReference>
<dbReference type="InterPro" id="IPR003131">
    <property type="entry name" value="T1-type_BTB"/>
</dbReference>
<comment type="caution">
    <text evidence="3">The sequence shown here is derived from an EMBL/GenBank/DDBJ whole genome shotgun (WGS) entry which is preliminary data.</text>
</comment>
<dbReference type="PROSITE" id="PS50097">
    <property type="entry name" value="BTB"/>
    <property type="match status" value="1"/>
</dbReference>
<dbReference type="InterPro" id="IPR011333">
    <property type="entry name" value="SKP1/BTB/POZ_sf"/>
</dbReference>
<organism evidence="3 4">
    <name type="scientific">Camellia sinensis</name>
    <name type="common">Tea plant</name>
    <name type="synonym">Thea sinensis</name>
    <dbReference type="NCBI Taxonomy" id="4442"/>
    <lineage>
        <taxon>Eukaryota</taxon>
        <taxon>Viridiplantae</taxon>
        <taxon>Streptophyta</taxon>
        <taxon>Embryophyta</taxon>
        <taxon>Tracheophyta</taxon>
        <taxon>Spermatophyta</taxon>
        <taxon>Magnoliopsida</taxon>
        <taxon>eudicotyledons</taxon>
        <taxon>Gunneridae</taxon>
        <taxon>Pentapetalae</taxon>
        <taxon>asterids</taxon>
        <taxon>Ericales</taxon>
        <taxon>Theaceae</taxon>
        <taxon>Camellia</taxon>
    </lineage>
</organism>
<evidence type="ECO:0000313" key="4">
    <source>
        <dbReference type="Proteomes" id="UP000593564"/>
    </source>
</evidence>
<name>A0A7J7HVZ1_CAMSI</name>
<protein>
    <recommendedName>
        <fullName evidence="2">BTB domain-containing protein</fullName>
    </recommendedName>
</protein>
<gene>
    <name evidence="3" type="ORF">HYC85_004044</name>
</gene>
<dbReference type="Gene3D" id="3.30.710.10">
    <property type="entry name" value="Potassium Channel Kv1.1, Chain A"/>
    <property type="match status" value="1"/>
</dbReference>